<dbReference type="AlphaFoldDB" id="A0A3R5URM7"/>
<dbReference type="Proteomes" id="UP000287701">
    <property type="component" value="Chromosome"/>
</dbReference>
<protein>
    <submittedName>
        <fullName evidence="1">SRPBCC family protein</fullName>
    </submittedName>
</protein>
<proteinExistence type="predicted"/>
<dbReference type="OrthoDB" id="1011799at2"/>
<accession>A0A3R5URM7</accession>
<dbReference type="InterPro" id="IPR023393">
    <property type="entry name" value="START-like_dom_sf"/>
</dbReference>
<reference evidence="1 2" key="1">
    <citation type="submission" date="2019-01" db="EMBL/GenBank/DDBJ databases">
        <title>Whole Genome of Ornithobacterium rhinotracheale FARPER-174b.</title>
        <authorList>
            <person name="Tataje-Lavanda L.A."/>
            <person name="Montalvan A."/>
            <person name="Montesinos R."/>
            <person name="Zimic M."/>
            <person name="Fernandez-Sanchez M."/>
            <person name="Fernandez-Diaz M."/>
        </authorList>
    </citation>
    <scope>NUCLEOTIDE SEQUENCE [LARGE SCALE GENOMIC DNA]</scope>
    <source>
        <strain evidence="1 2">FARPER-174b</strain>
    </source>
</reference>
<gene>
    <name evidence="1" type="ORF">EQP59_04220</name>
</gene>
<dbReference type="EMBL" id="CP035107">
    <property type="protein sequence ID" value="QAR30611.1"/>
    <property type="molecule type" value="Genomic_DNA"/>
</dbReference>
<dbReference type="SUPFAM" id="SSF55961">
    <property type="entry name" value="Bet v1-like"/>
    <property type="match status" value="1"/>
</dbReference>
<dbReference type="CDD" id="cd07812">
    <property type="entry name" value="SRPBCC"/>
    <property type="match status" value="1"/>
</dbReference>
<sequence>MKFESKKITINEPQVQVFQELAQPANYQALMPENTQFHLYEDGQGFDFQLSGMPRVGLRLKEAGAPNYILFESPNESFNYEMRLVLEPVSDAQTQVYIDFSGKFNPMIEMMVKRPLSNFLERLMDNLAQNKG</sequence>
<name>A0A3R5URM7_ORNRH</name>
<evidence type="ECO:0000313" key="1">
    <source>
        <dbReference type="EMBL" id="QAR30611.1"/>
    </source>
</evidence>
<evidence type="ECO:0000313" key="2">
    <source>
        <dbReference type="Proteomes" id="UP000287701"/>
    </source>
</evidence>
<organism evidence="1 2">
    <name type="scientific">Ornithobacterium rhinotracheale</name>
    <dbReference type="NCBI Taxonomy" id="28251"/>
    <lineage>
        <taxon>Bacteria</taxon>
        <taxon>Pseudomonadati</taxon>
        <taxon>Bacteroidota</taxon>
        <taxon>Flavobacteriia</taxon>
        <taxon>Flavobacteriales</taxon>
        <taxon>Weeksellaceae</taxon>
        <taxon>Ornithobacterium</taxon>
    </lineage>
</organism>
<dbReference type="Gene3D" id="3.30.530.20">
    <property type="match status" value="1"/>
</dbReference>
<dbReference type="RefSeq" id="WP_128501092.1">
    <property type="nucleotide sequence ID" value="NZ_CP035107.1"/>
</dbReference>